<accession>A0ABP8QKB2</accession>
<dbReference type="RefSeq" id="WP_208131119.1">
    <property type="nucleotide sequence ID" value="NZ_BAABGQ010000008.1"/>
</dbReference>
<reference evidence="3" key="1">
    <citation type="journal article" date="2019" name="Int. J. Syst. Evol. Microbiol.">
        <title>The Global Catalogue of Microorganisms (GCM) 10K type strain sequencing project: providing services to taxonomists for standard genome sequencing and annotation.</title>
        <authorList>
            <consortium name="The Broad Institute Genomics Platform"/>
            <consortium name="The Broad Institute Genome Sequencing Center for Infectious Disease"/>
            <person name="Wu L."/>
            <person name="Ma J."/>
        </authorList>
    </citation>
    <scope>NUCLEOTIDE SEQUENCE [LARGE SCALE GENOMIC DNA]</scope>
    <source>
        <strain evidence="3">JCM 17841</strain>
    </source>
</reference>
<feature type="signal peptide" evidence="1">
    <location>
        <begin position="1"/>
        <end position="19"/>
    </location>
</feature>
<dbReference type="Proteomes" id="UP001501243">
    <property type="component" value="Unassembled WGS sequence"/>
</dbReference>
<sequence length="230" mass="24360">MKKLLFTLALATASLGATAQTAPAAAPAAATPPGYTEQLGATIGQVMHTGDAAELQALAAKLERAAAVAPADWLPRYYQAYALVISTFTGKEAAPVKDKALDRAEAALAQALRLKGDESELLTLQAYLYQARLSIEPAVRAQEYSAKVTEAVDRAEALNPANPRPYLVEANNVYYTPVAFGGGAATARPLYEQAKARFAAFRPASPLAPTWGQEQLLGRLKQYEAPTAAK</sequence>
<protein>
    <submittedName>
        <fullName evidence="2">Uncharacterized protein</fullName>
    </submittedName>
</protein>
<keyword evidence="1" id="KW-0732">Signal</keyword>
<evidence type="ECO:0000313" key="3">
    <source>
        <dbReference type="Proteomes" id="UP001501243"/>
    </source>
</evidence>
<name>A0ABP8QKB2_9BACT</name>
<proteinExistence type="predicted"/>
<evidence type="ECO:0000313" key="2">
    <source>
        <dbReference type="EMBL" id="GAA4504887.1"/>
    </source>
</evidence>
<organism evidence="2 3">
    <name type="scientific">Hymenobacter ginsengisoli</name>
    <dbReference type="NCBI Taxonomy" id="1051626"/>
    <lineage>
        <taxon>Bacteria</taxon>
        <taxon>Pseudomonadati</taxon>
        <taxon>Bacteroidota</taxon>
        <taxon>Cytophagia</taxon>
        <taxon>Cytophagales</taxon>
        <taxon>Hymenobacteraceae</taxon>
        <taxon>Hymenobacter</taxon>
    </lineage>
</organism>
<comment type="caution">
    <text evidence="2">The sequence shown here is derived from an EMBL/GenBank/DDBJ whole genome shotgun (WGS) entry which is preliminary data.</text>
</comment>
<keyword evidence="3" id="KW-1185">Reference proteome</keyword>
<feature type="chain" id="PRO_5047044103" evidence="1">
    <location>
        <begin position="20"/>
        <end position="230"/>
    </location>
</feature>
<gene>
    <name evidence="2" type="ORF">GCM10023172_31910</name>
</gene>
<evidence type="ECO:0000256" key="1">
    <source>
        <dbReference type="SAM" id="SignalP"/>
    </source>
</evidence>
<dbReference type="EMBL" id="BAABGQ010000008">
    <property type="protein sequence ID" value="GAA4504887.1"/>
    <property type="molecule type" value="Genomic_DNA"/>
</dbReference>